<dbReference type="PANTHER" id="PTHR47076:SF12">
    <property type="entry name" value="NHL DOMAIN-CONTAINING PROTEIN"/>
    <property type="match status" value="1"/>
</dbReference>
<evidence type="ECO:0000313" key="2">
    <source>
        <dbReference type="Proteomes" id="UP001157418"/>
    </source>
</evidence>
<protein>
    <submittedName>
        <fullName evidence="1">Uncharacterized protein</fullName>
    </submittedName>
</protein>
<gene>
    <name evidence="1" type="ORF">LVIROSA_LOCUS1003</name>
</gene>
<dbReference type="PANTHER" id="PTHR47076">
    <property type="entry name" value="NHL DOMAIN PROTEIN"/>
    <property type="match status" value="1"/>
</dbReference>
<keyword evidence="2" id="KW-1185">Reference proteome</keyword>
<reference evidence="1 2" key="1">
    <citation type="submission" date="2022-01" db="EMBL/GenBank/DDBJ databases">
        <authorList>
            <person name="Xiong W."/>
            <person name="Schranz E."/>
        </authorList>
    </citation>
    <scope>NUCLEOTIDE SEQUENCE [LARGE SCALE GENOMIC DNA]</scope>
</reference>
<comment type="caution">
    <text evidence="1">The sequence shown here is derived from an EMBL/GenBank/DDBJ whole genome shotgun (WGS) entry which is preliminary data.</text>
</comment>
<proteinExistence type="predicted"/>
<name>A0AAU9LI82_9ASTR</name>
<organism evidence="1 2">
    <name type="scientific">Lactuca virosa</name>
    <dbReference type="NCBI Taxonomy" id="75947"/>
    <lineage>
        <taxon>Eukaryota</taxon>
        <taxon>Viridiplantae</taxon>
        <taxon>Streptophyta</taxon>
        <taxon>Embryophyta</taxon>
        <taxon>Tracheophyta</taxon>
        <taxon>Spermatophyta</taxon>
        <taxon>Magnoliopsida</taxon>
        <taxon>eudicotyledons</taxon>
        <taxon>Gunneridae</taxon>
        <taxon>Pentapetalae</taxon>
        <taxon>asterids</taxon>
        <taxon>campanulids</taxon>
        <taxon>Asterales</taxon>
        <taxon>Asteraceae</taxon>
        <taxon>Cichorioideae</taxon>
        <taxon>Cichorieae</taxon>
        <taxon>Lactucinae</taxon>
        <taxon>Lactuca</taxon>
    </lineage>
</organism>
<sequence>MASQLIPVSDIFLEQSDIEEEPLHEAALSRRGCCYWMPCMQSNLPPVELRSNWWELITEDGKDDGRRWWCQGLMPFKKIREWSELVAGPKWKTFIRRFKKKRSKPSKFQYDATSYSLNFDEGQSHSEDNDLYFRDFSSRYASIPISTKSSMDLGKDEFSFT</sequence>
<evidence type="ECO:0000313" key="1">
    <source>
        <dbReference type="EMBL" id="CAH1413021.1"/>
    </source>
</evidence>
<dbReference type="EMBL" id="CAKMRJ010000001">
    <property type="protein sequence ID" value="CAH1413021.1"/>
    <property type="molecule type" value="Genomic_DNA"/>
</dbReference>
<dbReference type="AlphaFoldDB" id="A0AAU9LI82"/>
<accession>A0AAU9LI82</accession>
<dbReference type="Proteomes" id="UP001157418">
    <property type="component" value="Unassembled WGS sequence"/>
</dbReference>